<dbReference type="GO" id="GO:0017108">
    <property type="term" value="F:5'-flap endonuclease activity"/>
    <property type="evidence" value="ECO:0007669"/>
    <property type="project" value="InterPro"/>
</dbReference>
<dbReference type="InterPro" id="IPR020045">
    <property type="entry name" value="DNA_polI_H3TH"/>
</dbReference>
<dbReference type="InterPro" id="IPR036279">
    <property type="entry name" value="5-3_exonuclease_C_sf"/>
</dbReference>
<dbReference type="InterPro" id="IPR029060">
    <property type="entry name" value="PIN-like_dom_sf"/>
</dbReference>
<keyword evidence="5" id="KW-0614">Plasmid</keyword>
<accession>A0AAC9JGS3</accession>
<evidence type="ECO:0000256" key="1">
    <source>
        <dbReference type="ARBA" id="ARBA00022722"/>
    </source>
</evidence>
<dbReference type="InterPro" id="IPR002421">
    <property type="entry name" value="5-3_exonuclease"/>
</dbReference>
<dbReference type="AlphaFoldDB" id="A0AAC9JGS3"/>
<dbReference type="SUPFAM" id="SSF47807">
    <property type="entry name" value="5' to 3' exonuclease, C-terminal subdomain"/>
    <property type="match status" value="1"/>
</dbReference>
<dbReference type="GO" id="GO:0003677">
    <property type="term" value="F:DNA binding"/>
    <property type="evidence" value="ECO:0007669"/>
    <property type="project" value="UniProtKB-KW"/>
</dbReference>
<dbReference type="SUPFAM" id="SSF88723">
    <property type="entry name" value="PIN domain-like"/>
    <property type="match status" value="1"/>
</dbReference>
<dbReference type="PANTHER" id="PTHR42646:SF2">
    <property type="entry name" value="5'-3' EXONUCLEASE FAMILY PROTEIN"/>
    <property type="match status" value="1"/>
</dbReference>
<dbReference type="Gene3D" id="3.40.50.1010">
    <property type="entry name" value="5'-nuclease"/>
    <property type="match status" value="1"/>
</dbReference>
<name>A0AAC9JGS3_9ALTE</name>
<dbReference type="SMART" id="SM00475">
    <property type="entry name" value="53EXOc"/>
    <property type="match status" value="1"/>
</dbReference>
<dbReference type="InterPro" id="IPR008918">
    <property type="entry name" value="HhH2"/>
</dbReference>
<feature type="domain" description="5'-3' exonuclease" evidence="4">
    <location>
        <begin position="1"/>
        <end position="277"/>
    </location>
</feature>
<organism evidence="5 6">
    <name type="scientific">Alteromonas mediterranea</name>
    <dbReference type="NCBI Taxonomy" id="314275"/>
    <lineage>
        <taxon>Bacteria</taxon>
        <taxon>Pseudomonadati</taxon>
        <taxon>Pseudomonadota</taxon>
        <taxon>Gammaproteobacteria</taxon>
        <taxon>Alteromonadales</taxon>
        <taxon>Alteromonadaceae</taxon>
        <taxon>Alteromonas/Salinimonas group</taxon>
        <taxon>Alteromonas</taxon>
    </lineage>
</organism>
<dbReference type="Proteomes" id="UP000182101">
    <property type="component" value="Plasmid pAMCP48-600"/>
</dbReference>
<reference evidence="5 6" key="1">
    <citation type="submission" date="2016-11" db="EMBL/GenBank/DDBJ databases">
        <title>Networking in microbes: conjugative elements and plasmids in the genus Alteromonas.</title>
        <authorList>
            <person name="Lopez-Perez M."/>
            <person name="Ramon-Marco N."/>
            <person name="Rodriguez-Valera F."/>
        </authorList>
    </citation>
    <scope>NUCLEOTIDE SEQUENCE [LARGE SCALE GENOMIC DNA]</scope>
    <source>
        <strain evidence="5 6">CP48</strain>
        <plasmid evidence="6">pamcp48-600</plasmid>
    </source>
</reference>
<evidence type="ECO:0000313" key="6">
    <source>
        <dbReference type="Proteomes" id="UP000182101"/>
    </source>
</evidence>
<dbReference type="InterPro" id="IPR038969">
    <property type="entry name" value="FEN"/>
</dbReference>
<sequence>MTPFLYAFDVNSIFGRAFPHTDKRVNNGNINQRDFLGGNPVYALRETLRIIRSEIDAVTHLGLPNTHIVMVCDHPGDNFRHAIFPKYKGNRPPKSAARRAQEAMLTDMLRAAGYPVLCIEGVEADDVLATLSTKLSAMGIGCAIFTGDKDLMSLCNDHTVIYNGKLKKIIRDTDVIEKFGVSRDLVLDVLALAGDTADNIPGVKNMSEASAAQLLQSFSFDDIVNTPEKILDTNLKLRKAICKSLKEDPQAAIVSKKLVTLKRDVQLSMNFKEMKFTGPNKEAFLPNFFDLEAA</sequence>
<evidence type="ECO:0000313" key="5">
    <source>
        <dbReference type="EMBL" id="APD92300.1"/>
    </source>
</evidence>
<protein>
    <recommendedName>
        <fullName evidence="4">5'-3' exonuclease domain-containing protein</fullName>
    </recommendedName>
</protein>
<dbReference type="InterPro" id="IPR020046">
    <property type="entry name" value="5-3_exonucl_a-hlix_arch_N"/>
</dbReference>
<dbReference type="SMART" id="SM00279">
    <property type="entry name" value="HhH2"/>
    <property type="match status" value="1"/>
</dbReference>
<keyword evidence="3" id="KW-0238">DNA-binding</keyword>
<dbReference type="Pfam" id="PF02739">
    <property type="entry name" value="5_3_exonuc_N"/>
    <property type="match status" value="1"/>
</dbReference>
<dbReference type="GO" id="GO:0033567">
    <property type="term" value="P:DNA replication, Okazaki fragment processing"/>
    <property type="evidence" value="ECO:0007669"/>
    <property type="project" value="InterPro"/>
</dbReference>
<geneLocation type="plasmid" evidence="6">
    <name>pamcp48-600</name>
</geneLocation>
<evidence type="ECO:0000259" key="4">
    <source>
        <dbReference type="SMART" id="SM00475"/>
    </source>
</evidence>
<dbReference type="CDD" id="cd09898">
    <property type="entry name" value="H3TH_53EXO"/>
    <property type="match status" value="1"/>
</dbReference>
<dbReference type="CDD" id="cd09859">
    <property type="entry name" value="PIN_53EXO"/>
    <property type="match status" value="1"/>
</dbReference>
<proteinExistence type="predicted"/>
<dbReference type="Gene3D" id="1.10.150.20">
    <property type="entry name" value="5' to 3' exonuclease, C-terminal subdomain"/>
    <property type="match status" value="1"/>
</dbReference>
<dbReference type="GO" id="GO:0008409">
    <property type="term" value="F:5'-3' exonuclease activity"/>
    <property type="evidence" value="ECO:0007669"/>
    <property type="project" value="InterPro"/>
</dbReference>
<keyword evidence="2" id="KW-0378">Hydrolase</keyword>
<dbReference type="Pfam" id="PF01367">
    <property type="entry name" value="5_3_exonuc"/>
    <property type="match status" value="1"/>
</dbReference>
<evidence type="ECO:0000256" key="2">
    <source>
        <dbReference type="ARBA" id="ARBA00022801"/>
    </source>
</evidence>
<dbReference type="PANTHER" id="PTHR42646">
    <property type="entry name" value="FLAP ENDONUCLEASE XNI"/>
    <property type="match status" value="1"/>
</dbReference>
<dbReference type="RefSeq" id="WP_071960914.1">
    <property type="nucleotide sequence ID" value="NZ_CP018025.1"/>
</dbReference>
<keyword evidence="1" id="KW-0540">Nuclease</keyword>
<gene>
    <name evidence="5" type="ORF">BM524_20555</name>
</gene>
<evidence type="ECO:0000256" key="3">
    <source>
        <dbReference type="ARBA" id="ARBA00023125"/>
    </source>
</evidence>
<dbReference type="EMBL" id="CP018025">
    <property type="protein sequence ID" value="APD92300.1"/>
    <property type="molecule type" value="Genomic_DNA"/>
</dbReference>